<comment type="caution">
    <text evidence="11">The sequence shown here is derived from an EMBL/GenBank/DDBJ whole genome shotgun (WGS) entry which is preliminary data.</text>
</comment>
<comment type="similarity">
    <text evidence="8">Belongs to the cysteine-rich repeat secretory protein family. Plasmodesmata-located proteins (PDLD) subfamily.</text>
</comment>
<feature type="chain" id="PRO_5021748673" description="Gnk2-homologous domain-containing protein" evidence="9">
    <location>
        <begin position="34"/>
        <end position="136"/>
    </location>
</feature>
<protein>
    <recommendedName>
        <fullName evidence="10">Gnk2-homologous domain-containing protein</fullName>
    </recommendedName>
</protein>
<dbReference type="FunFam" id="3.30.430.20:FF:000014">
    <property type="entry name" value="Cysteine-rich receptor-like protein kinase 2"/>
    <property type="match status" value="1"/>
</dbReference>
<dbReference type="InterPro" id="IPR002902">
    <property type="entry name" value="GNK2"/>
</dbReference>
<dbReference type="InterPro" id="IPR051378">
    <property type="entry name" value="Cell2Cell_Antifungal"/>
</dbReference>
<accession>A0A540KLS6</accession>
<evidence type="ECO:0000256" key="1">
    <source>
        <dbReference type="ARBA" id="ARBA00004251"/>
    </source>
</evidence>
<feature type="signal peptide" evidence="9">
    <location>
        <begin position="1"/>
        <end position="33"/>
    </location>
</feature>
<feature type="domain" description="Gnk2-homologous" evidence="10">
    <location>
        <begin position="37"/>
        <end position="136"/>
    </location>
</feature>
<comment type="subcellular location">
    <subcellularLocation>
        <location evidence="7">Cell junction</location>
        <location evidence="7">Plasmodesma</location>
    </subcellularLocation>
    <subcellularLocation>
        <location evidence="1">Cell membrane</location>
        <topology evidence="1">Single-pass type I membrane protein</topology>
    </subcellularLocation>
</comment>
<dbReference type="PANTHER" id="PTHR32080">
    <property type="entry name" value="ANTIFUNGAL PROTEIN GINKBILOBIN-2-LIKE"/>
    <property type="match status" value="1"/>
</dbReference>
<dbReference type="PROSITE" id="PS51473">
    <property type="entry name" value="GNK2"/>
    <property type="match status" value="1"/>
</dbReference>
<dbReference type="EMBL" id="VIEB01001122">
    <property type="protein sequence ID" value="TQD75176.1"/>
    <property type="molecule type" value="Genomic_DNA"/>
</dbReference>
<keyword evidence="6" id="KW-1015">Disulfide bond</keyword>
<dbReference type="CDD" id="cd23509">
    <property type="entry name" value="Gnk2-like"/>
    <property type="match status" value="1"/>
</dbReference>
<dbReference type="Pfam" id="PF01657">
    <property type="entry name" value="Stress-antifung"/>
    <property type="match status" value="1"/>
</dbReference>
<keyword evidence="4" id="KW-0677">Repeat</keyword>
<dbReference type="GO" id="GO:0005886">
    <property type="term" value="C:plasma membrane"/>
    <property type="evidence" value="ECO:0007669"/>
    <property type="project" value="UniProtKB-SubCell"/>
</dbReference>
<evidence type="ECO:0000259" key="10">
    <source>
        <dbReference type="PROSITE" id="PS51473"/>
    </source>
</evidence>
<evidence type="ECO:0000256" key="2">
    <source>
        <dbReference type="ARBA" id="ARBA00022581"/>
    </source>
</evidence>
<dbReference type="PANTHER" id="PTHR32080:SF27">
    <property type="entry name" value="OS01G0548750 PROTEIN"/>
    <property type="match status" value="1"/>
</dbReference>
<keyword evidence="12" id="KW-1185">Reference proteome</keyword>
<sequence>MNRKIHQLCMLLAATVTTLWWPRTCLIITAVDADPQINLLNRGCSQYNITNASEFYTNLNATFSDLRTQLMENSSHFATAQQVRGSNPVYAMVQCRNYLTAADCVACFTAAVSQIRNCSAANGGRVIYDGCFLRHL</sequence>
<evidence type="ECO:0000256" key="8">
    <source>
        <dbReference type="ARBA" id="ARBA00038393"/>
    </source>
</evidence>
<dbReference type="STRING" id="106549.A0A540KLS6"/>
<organism evidence="11 12">
    <name type="scientific">Malus baccata</name>
    <name type="common">Siberian crab apple</name>
    <name type="synonym">Pyrus baccata</name>
    <dbReference type="NCBI Taxonomy" id="106549"/>
    <lineage>
        <taxon>Eukaryota</taxon>
        <taxon>Viridiplantae</taxon>
        <taxon>Streptophyta</taxon>
        <taxon>Embryophyta</taxon>
        <taxon>Tracheophyta</taxon>
        <taxon>Spermatophyta</taxon>
        <taxon>Magnoliopsida</taxon>
        <taxon>eudicotyledons</taxon>
        <taxon>Gunneridae</taxon>
        <taxon>Pentapetalae</taxon>
        <taxon>rosids</taxon>
        <taxon>fabids</taxon>
        <taxon>Rosales</taxon>
        <taxon>Rosaceae</taxon>
        <taxon>Amygdaloideae</taxon>
        <taxon>Maleae</taxon>
        <taxon>Malus</taxon>
    </lineage>
</organism>
<evidence type="ECO:0000256" key="3">
    <source>
        <dbReference type="ARBA" id="ARBA00022729"/>
    </source>
</evidence>
<evidence type="ECO:0000313" key="11">
    <source>
        <dbReference type="EMBL" id="TQD75176.1"/>
    </source>
</evidence>
<proteinExistence type="inferred from homology"/>
<evidence type="ECO:0000256" key="9">
    <source>
        <dbReference type="SAM" id="SignalP"/>
    </source>
</evidence>
<dbReference type="Gene3D" id="3.30.430.20">
    <property type="entry name" value="Gnk2 domain, C-X8-C-X2-C motif"/>
    <property type="match status" value="1"/>
</dbReference>
<reference evidence="11 12" key="1">
    <citation type="journal article" date="2019" name="G3 (Bethesda)">
        <title>Sequencing of a Wild Apple (Malus baccata) Genome Unravels the Differences Between Cultivated and Wild Apple Species Regarding Disease Resistance and Cold Tolerance.</title>
        <authorList>
            <person name="Chen X."/>
        </authorList>
    </citation>
    <scope>NUCLEOTIDE SEQUENCE [LARGE SCALE GENOMIC DNA]</scope>
    <source>
        <strain evidence="12">cv. Shandingzi</strain>
        <tissue evidence="11">Leaves</tissue>
    </source>
</reference>
<gene>
    <name evidence="11" type="ORF">C1H46_039298</name>
</gene>
<evidence type="ECO:0000256" key="7">
    <source>
        <dbReference type="ARBA" id="ARBA00024184"/>
    </source>
</evidence>
<dbReference type="AlphaFoldDB" id="A0A540KLS6"/>
<name>A0A540KLS6_MALBA</name>
<keyword evidence="2" id="KW-0945">Host-virus interaction</keyword>
<evidence type="ECO:0000256" key="6">
    <source>
        <dbReference type="ARBA" id="ARBA00023157"/>
    </source>
</evidence>
<dbReference type="Proteomes" id="UP000315295">
    <property type="component" value="Unassembled WGS sequence"/>
</dbReference>
<dbReference type="InterPro" id="IPR038408">
    <property type="entry name" value="GNK2_sf"/>
</dbReference>
<keyword evidence="5" id="KW-0965">Cell junction</keyword>
<evidence type="ECO:0000256" key="4">
    <source>
        <dbReference type="ARBA" id="ARBA00022737"/>
    </source>
</evidence>
<evidence type="ECO:0000313" key="12">
    <source>
        <dbReference type="Proteomes" id="UP000315295"/>
    </source>
</evidence>
<keyword evidence="3 9" id="KW-0732">Signal</keyword>
<dbReference type="GO" id="GO:0009506">
    <property type="term" value="C:plasmodesma"/>
    <property type="evidence" value="ECO:0007669"/>
    <property type="project" value="UniProtKB-SubCell"/>
</dbReference>
<evidence type="ECO:0000256" key="5">
    <source>
        <dbReference type="ARBA" id="ARBA00022949"/>
    </source>
</evidence>